<gene>
    <name evidence="4" type="ORF">EZE20_06505</name>
</gene>
<feature type="domain" description="HTH deoR-type" evidence="3">
    <location>
        <begin position="3"/>
        <end position="58"/>
    </location>
</feature>
<keyword evidence="5" id="KW-1185">Reference proteome</keyword>
<dbReference type="InterPro" id="IPR028349">
    <property type="entry name" value="PafC-like"/>
</dbReference>
<evidence type="ECO:0000256" key="2">
    <source>
        <dbReference type="ARBA" id="ARBA00023163"/>
    </source>
</evidence>
<dbReference type="RefSeq" id="WP_132115752.1">
    <property type="nucleotide sequence ID" value="NZ_SMJU01000004.1"/>
</dbReference>
<organism evidence="4 5">
    <name type="scientific">Arundinibacter roseus</name>
    <dbReference type="NCBI Taxonomy" id="2070510"/>
    <lineage>
        <taxon>Bacteria</taxon>
        <taxon>Pseudomonadati</taxon>
        <taxon>Bacteroidota</taxon>
        <taxon>Cytophagia</taxon>
        <taxon>Cytophagales</taxon>
        <taxon>Spirosomataceae</taxon>
        <taxon>Arundinibacter</taxon>
    </lineage>
</organism>
<keyword evidence="2" id="KW-0804">Transcription</keyword>
<dbReference type="Gene3D" id="1.10.10.10">
    <property type="entry name" value="Winged helix-like DNA-binding domain superfamily/Winged helix DNA-binding domain"/>
    <property type="match status" value="1"/>
</dbReference>
<sequence length="322" mass="36794">MNRLDRLTALLIHLQSKRIVKAQEIADRFEVSLRTVYRDIRTLELAGVPLLGEAGVGYSLVTGYRLPPVHFTRGEALSFVTAGKLVQALTDETTKTAFQSALYKIKAVLPATEKELVETVSSHIEVLDNPYLPQKRNQNLNIERILNSITRKQVIQLSYISAANTEVSFRIVEPVGIYSRGPYWYLIAFCRLRNAYRNFRIDRVQSLESLSDHFSTTHPSLHSFIEETSREKVLHKVILRIDKSAVHYLGDQHFYHGFVSQDEIGNQLQMTFLTESLNGLAHWFLLLGEVADIIEPVEIKTLVQQKLDLVKNRLYSKDSKPC</sequence>
<dbReference type="PANTHER" id="PTHR34580:SF1">
    <property type="entry name" value="PROTEIN PAFC"/>
    <property type="match status" value="1"/>
</dbReference>
<dbReference type="PANTHER" id="PTHR34580">
    <property type="match status" value="1"/>
</dbReference>
<evidence type="ECO:0000259" key="3">
    <source>
        <dbReference type="PROSITE" id="PS51000"/>
    </source>
</evidence>
<dbReference type="SUPFAM" id="SSF46785">
    <property type="entry name" value="Winged helix' DNA-binding domain"/>
    <property type="match status" value="1"/>
</dbReference>
<dbReference type="Proteomes" id="UP000295706">
    <property type="component" value="Unassembled WGS sequence"/>
</dbReference>
<dbReference type="OrthoDB" id="9815009at2"/>
<proteinExistence type="predicted"/>
<dbReference type="Pfam" id="PF13280">
    <property type="entry name" value="WYL"/>
    <property type="match status" value="1"/>
</dbReference>
<dbReference type="PIRSF" id="PIRSF016838">
    <property type="entry name" value="PafC"/>
    <property type="match status" value="1"/>
</dbReference>
<dbReference type="EMBL" id="SMJU01000004">
    <property type="protein sequence ID" value="TDB66771.1"/>
    <property type="molecule type" value="Genomic_DNA"/>
</dbReference>
<dbReference type="InterPro" id="IPR051534">
    <property type="entry name" value="CBASS_pafABC_assoc_protein"/>
</dbReference>
<dbReference type="PROSITE" id="PS52050">
    <property type="entry name" value="WYL"/>
    <property type="match status" value="1"/>
</dbReference>
<dbReference type="AlphaFoldDB" id="A0A4R4KJS2"/>
<keyword evidence="1" id="KW-0805">Transcription regulation</keyword>
<dbReference type="Pfam" id="PF08279">
    <property type="entry name" value="HTH_11"/>
    <property type="match status" value="1"/>
</dbReference>
<dbReference type="InterPro" id="IPR036390">
    <property type="entry name" value="WH_DNA-bd_sf"/>
</dbReference>
<name>A0A4R4KJS2_9BACT</name>
<evidence type="ECO:0000313" key="4">
    <source>
        <dbReference type="EMBL" id="TDB66771.1"/>
    </source>
</evidence>
<reference evidence="4 5" key="1">
    <citation type="submission" date="2019-02" db="EMBL/GenBank/DDBJ databases">
        <title>Arundinibacter roseus gen. nov., sp. nov., a new member of the family Cytophagaceae.</title>
        <authorList>
            <person name="Szuroczki S."/>
            <person name="Khayer B."/>
            <person name="Sproer C."/>
            <person name="Toumi M."/>
            <person name="Szabo A."/>
            <person name="Felfoldi T."/>
            <person name="Schumann P."/>
            <person name="Toth E."/>
        </authorList>
    </citation>
    <scope>NUCLEOTIDE SEQUENCE [LARGE SCALE GENOMIC DNA]</scope>
    <source>
        <strain evidence="4 5">DMA-k-7a</strain>
    </source>
</reference>
<evidence type="ECO:0000256" key="1">
    <source>
        <dbReference type="ARBA" id="ARBA00023015"/>
    </source>
</evidence>
<accession>A0A4R4KJS2</accession>
<dbReference type="PROSITE" id="PS51000">
    <property type="entry name" value="HTH_DEOR_2"/>
    <property type="match status" value="1"/>
</dbReference>
<dbReference type="InterPro" id="IPR013196">
    <property type="entry name" value="HTH_11"/>
</dbReference>
<dbReference type="GO" id="GO:0003700">
    <property type="term" value="F:DNA-binding transcription factor activity"/>
    <property type="evidence" value="ECO:0007669"/>
    <property type="project" value="InterPro"/>
</dbReference>
<comment type="caution">
    <text evidence="4">The sequence shown here is derived from an EMBL/GenBank/DDBJ whole genome shotgun (WGS) entry which is preliminary data.</text>
</comment>
<dbReference type="InterPro" id="IPR026881">
    <property type="entry name" value="WYL_dom"/>
</dbReference>
<protein>
    <submittedName>
        <fullName evidence="4">YafY family transcriptional regulator</fullName>
    </submittedName>
</protein>
<evidence type="ECO:0000313" key="5">
    <source>
        <dbReference type="Proteomes" id="UP000295706"/>
    </source>
</evidence>
<dbReference type="InterPro" id="IPR036388">
    <property type="entry name" value="WH-like_DNA-bd_sf"/>
</dbReference>
<dbReference type="InterPro" id="IPR001034">
    <property type="entry name" value="DeoR_HTH"/>
</dbReference>